<gene>
    <name evidence="1" type="ORF">F7D14_11450</name>
</gene>
<protein>
    <recommendedName>
        <fullName evidence="3">Ribosome-binding factor A</fullName>
    </recommendedName>
</protein>
<keyword evidence="2" id="KW-1185">Reference proteome</keyword>
<dbReference type="KEGG" id="mpar:F7D14_11450"/>
<evidence type="ECO:0000313" key="1">
    <source>
        <dbReference type="EMBL" id="QGM98031.1"/>
    </source>
</evidence>
<dbReference type="AlphaFoldDB" id="A0A6B8M520"/>
<organism evidence="1 2">
    <name type="scientific">Methylocystis parvus</name>
    <dbReference type="NCBI Taxonomy" id="134"/>
    <lineage>
        <taxon>Bacteria</taxon>
        <taxon>Pseudomonadati</taxon>
        <taxon>Pseudomonadota</taxon>
        <taxon>Alphaproteobacteria</taxon>
        <taxon>Hyphomicrobiales</taxon>
        <taxon>Methylocystaceae</taxon>
        <taxon>Methylocystis</taxon>
    </lineage>
</organism>
<dbReference type="EMBL" id="CP044331">
    <property type="protein sequence ID" value="QGM98031.1"/>
    <property type="molecule type" value="Genomic_DNA"/>
</dbReference>
<evidence type="ECO:0000313" key="2">
    <source>
        <dbReference type="Proteomes" id="UP000422569"/>
    </source>
</evidence>
<name>A0A6B8M520_9HYPH</name>
<proteinExistence type="predicted"/>
<evidence type="ECO:0008006" key="3">
    <source>
        <dbReference type="Google" id="ProtNLM"/>
    </source>
</evidence>
<sequence>MSEVAAIRTAIEGVASRNLGKESFERVSIREDVDHAGDDALFVDIAMKPANGRLSSEDSVKMRVEVSNALLSIGETRFPYLTFSYPDDIPAVDDLRETESKYSTRRAS</sequence>
<dbReference type="RefSeq" id="WP_016919377.1">
    <property type="nucleotide sequence ID" value="NZ_CP044331.1"/>
</dbReference>
<dbReference type="Proteomes" id="UP000422569">
    <property type="component" value="Chromosome"/>
</dbReference>
<reference evidence="1 2" key="1">
    <citation type="submission" date="2019-09" db="EMBL/GenBank/DDBJ databases">
        <title>Isolation and complete genome sequencing of Methylocystis species.</title>
        <authorList>
            <person name="Rumah B.L."/>
            <person name="Stead C.E."/>
            <person name="Stevens B.C."/>
            <person name="Minton N.P."/>
            <person name="Grosse-Honebrink A."/>
            <person name="Zhang Y."/>
        </authorList>
    </citation>
    <scope>NUCLEOTIDE SEQUENCE [LARGE SCALE GENOMIC DNA]</scope>
    <source>
        <strain evidence="1 2">BRCS2</strain>
    </source>
</reference>
<accession>A0A6B8M520</accession>